<keyword evidence="3" id="KW-1185">Reference proteome</keyword>
<evidence type="ECO:0000313" key="2">
    <source>
        <dbReference type="EMBL" id="KAF2030170.1"/>
    </source>
</evidence>
<protein>
    <submittedName>
        <fullName evidence="2">Uncharacterized protein</fullName>
    </submittedName>
</protein>
<accession>A0A9P4HAR1</accession>
<dbReference type="PANTHER" id="PTHR37540">
    <property type="entry name" value="TRANSCRIPTION FACTOR (ACR-2), PUTATIVE-RELATED-RELATED"/>
    <property type="match status" value="1"/>
</dbReference>
<dbReference type="OrthoDB" id="3796409at2759"/>
<gene>
    <name evidence="2" type="ORF">EK21DRAFT_66221</name>
</gene>
<dbReference type="Proteomes" id="UP000799777">
    <property type="component" value="Unassembled WGS sequence"/>
</dbReference>
<dbReference type="AlphaFoldDB" id="A0A9P4HAR1"/>
<feature type="region of interest" description="Disordered" evidence="1">
    <location>
        <begin position="1"/>
        <end position="21"/>
    </location>
</feature>
<name>A0A9P4HAR1_9PLEO</name>
<comment type="caution">
    <text evidence="2">The sequence shown here is derived from an EMBL/GenBank/DDBJ whole genome shotgun (WGS) entry which is preliminary data.</text>
</comment>
<reference evidence="2" key="1">
    <citation type="journal article" date="2020" name="Stud. Mycol.">
        <title>101 Dothideomycetes genomes: a test case for predicting lifestyles and emergence of pathogens.</title>
        <authorList>
            <person name="Haridas S."/>
            <person name="Albert R."/>
            <person name="Binder M."/>
            <person name="Bloem J."/>
            <person name="Labutti K."/>
            <person name="Salamov A."/>
            <person name="Andreopoulos B."/>
            <person name="Baker S."/>
            <person name="Barry K."/>
            <person name="Bills G."/>
            <person name="Bluhm B."/>
            <person name="Cannon C."/>
            <person name="Castanera R."/>
            <person name="Culley D."/>
            <person name="Daum C."/>
            <person name="Ezra D."/>
            <person name="Gonzalez J."/>
            <person name="Henrissat B."/>
            <person name="Kuo A."/>
            <person name="Liang C."/>
            <person name="Lipzen A."/>
            <person name="Lutzoni F."/>
            <person name="Magnuson J."/>
            <person name="Mondo S."/>
            <person name="Nolan M."/>
            <person name="Ohm R."/>
            <person name="Pangilinan J."/>
            <person name="Park H.-J."/>
            <person name="Ramirez L."/>
            <person name="Alfaro M."/>
            <person name="Sun H."/>
            <person name="Tritt A."/>
            <person name="Yoshinaga Y."/>
            <person name="Zwiers L.-H."/>
            <person name="Turgeon B."/>
            <person name="Goodwin S."/>
            <person name="Spatafora J."/>
            <person name="Crous P."/>
            <person name="Grigoriev I."/>
        </authorList>
    </citation>
    <scope>NUCLEOTIDE SEQUENCE</scope>
    <source>
        <strain evidence="2">CBS 110217</strain>
    </source>
</reference>
<organism evidence="2 3">
    <name type="scientific">Setomelanomma holmii</name>
    <dbReference type="NCBI Taxonomy" id="210430"/>
    <lineage>
        <taxon>Eukaryota</taxon>
        <taxon>Fungi</taxon>
        <taxon>Dikarya</taxon>
        <taxon>Ascomycota</taxon>
        <taxon>Pezizomycotina</taxon>
        <taxon>Dothideomycetes</taxon>
        <taxon>Pleosporomycetidae</taxon>
        <taxon>Pleosporales</taxon>
        <taxon>Pleosporineae</taxon>
        <taxon>Phaeosphaeriaceae</taxon>
        <taxon>Setomelanomma</taxon>
    </lineage>
</organism>
<evidence type="ECO:0000256" key="1">
    <source>
        <dbReference type="SAM" id="MobiDB-lite"/>
    </source>
</evidence>
<dbReference type="PANTHER" id="PTHR37540:SF5">
    <property type="entry name" value="TRANSCRIPTION FACTOR DOMAIN-CONTAINING PROTEIN"/>
    <property type="match status" value="1"/>
</dbReference>
<sequence>MDQHLEALSSSSTTQPNVAPKRIAERQKGRKFFQQLQPTFAIDLPSTTITLEFLDQNDPAKDTIVRKKAREWVNRNRSNGVQSGLEQSRPKANVKALKVKDEEVVDTRVQIWQDSKVVEILDPLQGVGKGTFDPFNLLPHIGRKYDHIIEYFLTTCPEEIPCSDDKYADRSLVSFSRENTILGNMAETEVTFVLWLYATISIRDGIFGCVDTEEVRWFYNRGLQILQETLKKESEAGQYSEQLLKSLACITATASFSGMFWAAELHRDAMIRVLTMRGDGDIIKGMQGTSPWTVKAVQWCEIMPAVQLVESPRIPYFQPFKPAPVPEQVVREAERLTANTLSNLPPLSEPIQYITHLLHQLGVTYHRKHGGKIDMYIIQPLYDAESTILQVLESQKETTTLTDVEILLVNTYQLFFWTGARSLPPQTRLCDLLLSRIMKALLPLLLEKVSDDTENTTVSARGYVPRTLHHPRSTNNVIAWSLALGTIVSSVLNRPEHAWLKGHFRLHTKAMKLDEDETEYRKMLEMFPATQGFAWIDLRMLFPMLRAWKEGDEGQT</sequence>
<evidence type="ECO:0000313" key="3">
    <source>
        <dbReference type="Proteomes" id="UP000799777"/>
    </source>
</evidence>
<dbReference type="EMBL" id="ML978193">
    <property type="protein sequence ID" value="KAF2030170.1"/>
    <property type="molecule type" value="Genomic_DNA"/>
</dbReference>
<proteinExistence type="predicted"/>
<feature type="compositionally biased region" description="Polar residues" evidence="1">
    <location>
        <begin position="8"/>
        <end position="17"/>
    </location>
</feature>